<dbReference type="GO" id="GO:0005829">
    <property type="term" value="C:cytosol"/>
    <property type="evidence" value="ECO:0007669"/>
    <property type="project" value="TreeGrafter"/>
</dbReference>
<comment type="caution">
    <text evidence="5">The sequence shown here is derived from an EMBL/GenBank/DDBJ whole genome shotgun (WGS) entry which is preliminary data.</text>
</comment>
<gene>
    <name evidence="5" type="primary">Cnig_chr_II.g4647</name>
    <name evidence="5" type="ORF">B9Z55_004647</name>
</gene>
<dbReference type="Proteomes" id="UP000230233">
    <property type="component" value="Chromosome II"/>
</dbReference>
<dbReference type="PANTHER" id="PTHR24006">
    <property type="entry name" value="UBIQUITIN CARBOXYL-TERMINAL HYDROLASE"/>
    <property type="match status" value="1"/>
</dbReference>
<proteinExistence type="inferred from homology"/>
<dbReference type="EMBL" id="PDUG01000002">
    <property type="protein sequence ID" value="PIC44197.1"/>
    <property type="molecule type" value="Genomic_DNA"/>
</dbReference>
<dbReference type="PANTHER" id="PTHR24006:SF940">
    <property type="entry name" value="UBIQUITIN CARBOXYL-TERMINAL HYDROLASE K02C4.3-RELATED"/>
    <property type="match status" value="1"/>
</dbReference>
<evidence type="ECO:0000259" key="4">
    <source>
        <dbReference type="PROSITE" id="PS50235"/>
    </source>
</evidence>
<dbReference type="InterPro" id="IPR018200">
    <property type="entry name" value="USP_CS"/>
</dbReference>
<keyword evidence="6" id="KW-1185">Reference proteome</keyword>
<dbReference type="Gene3D" id="3.90.70.10">
    <property type="entry name" value="Cysteine proteinases"/>
    <property type="match status" value="2"/>
</dbReference>
<dbReference type="OrthoDB" id="2420415at2759"/>
<dbReference type="InterPro" id="IPR050164">
    <property type="entry name" value="Peptidase_C19"/>
</dbReference>
<evidence type="ECO:0000313" key="6">
    <source>
        <dbReference type="Proteomes" id="UP000230233"/>
    </source>
</evidence>
<evidence type="ECO:0000313" key="5">
    <source>
        <dbReference type="EMBL" id="PIC44197.1"/>
    </source>
</evidence>
<evidence type="ECO:0000256" key="1">
    <source>
        <dbReference type="ARBA" id="ARBA00009085"/>
    </source>
</evidence>
<protein>
    <recommendedName>
        <fullName evidence="4">USP domain-containing protein</fullName>
    </recommendedName>
</protein>
<dbReference type="STRING" id="1611254.A0A2G5UXD8"/>
<reference evidence="6" key="1">
    <citation type="submission" date="2017-10" db="EMBL/GenBank/DDBJ databases">
        <title>Rapid genome shrinkage in a self-fertile nematode reveals novel sperm competition proteins.</title>
        <authorList>
            <person name="Yin D."/>
            <person name="Schwarz E.M."/>
            <person name="Thomas C.G."/>
            <person name="Felde R.L."/>
            <person name="Korf I.F."/>
            <person name="Cutter A.D."/>
            <person name="Schartner C.M."/>
            <person name="Ralston E.J."/>
            <person name="Meyer B.J."/>
            <person name="Haag E.S."/>
        </authorList>
    </citation>
    <scope>NUCLEOTIDE SEQUENCE [LARGE SCALE GENOMIC DNA]</scope>
    <source>
        <strain evidence="6">JU1422</strain>
    </source>
</reference>
<feature type="region of interest" description="Disordered" evidence="3">
    <location>
        <begin position="120"/>
        <end position="144"/>
    </location>
</feature>
<dbReference type="SUPFAM" id="SSF54001">
    <property type="entry name" value="Cysteine proteinases"/>
    <property type="match status" value="1"/>
</dbReference>
<keyword evidence="2" id="KW-0175">Coiled coil</keyword>
<dbReference type="AlphaFoldDB" id="A0A2G5UXD8"/>
<dbReference type="GO" id="GO:0016579">
    <property type="term" value="P:protein deubiquitination"/>
    <property type="evidence" value="ECO:0007669"/>
    <property type="project" value="InterPro"/>
</dbReference>
<dbReference type="FunFam" id="3.90.70.10:FF:000517">
    <property type="entry name" value="Protein CBG00738"/>
    <property type="match status" value="1"/>
</dbReference>
<dbReference type="GO" id="GO:0005634">
    <property type="term" value="C:nucleus"/>
    <property type="evidence" value="ECO:0007669"/>
    <property type="project" value="TreeGrafter"/>
</dbReference>
<evidence type="ECO:0000256" key="3">
    <source>
        <dbReference type="SAM" id="MobiDB-lite"/>
    </source>
</evidence>
<dbReference type="InterPro" id="IPR001394">
    <property type="entry name" value="Peptidase_C19_UCH"/>
</dbReference>
<name>A0A2G5UXD8_9PELO</name>
<dbReference type="PROSITE" id="PS50235">
    <property type="entry name" value="USP_3"/>
    <property type="match status" value="1"/>
</dbReference>
<dbReference type="PROSITE" id="PS00973">
    <property type="entry name" value="USP_2"/>
    <property type="match status" value="1"/>
</dbReference>
<organism evidence="5 6">
    <name type="scientific">Caenorhabditis nigoni</name>
    <dbReference type="NCBI Taxonomy" id="1611254"/>
    <lineage>
        <taxon>Eukaryota</taxon>
        <taxon>Metazoa</taxon>
        <taxon>Ecdysozoa</taxon>
        <taxon>Nematoda</taxon>
        <taxon>Chromadorea</taxon>
        <taxon>Rhabditida</taxon>
        <taxon>Rhabditina</taxon>
        <taxon>Rhabditomorpha</taxon>
        <taxon>Rhabditoidea</taxon>
        <taxon>Rhabditidae</taxon>
        <taxon>Peloderinae</taxon>
        <taxon>Caenorhabditis</taxon>
    </lineage>
</organism>
<comment type="similarity">
    <text evidence="1">Belongs to the peptidase C19 family.</text>
</comment>
<sequence length="1249" mass="141450">MKNYFSDNLNMVQEGESQVTEDEALAIALAQLKEICPHCSEERIIEVIRRNSQRGPLSVTDSFLAKVFEDLSSPEQADSTSNFIGPAMKPGTSSQTSECMDIVPFYDPKMPSISEETVQTSMSRSHVQPSTSQATYNTERNEEEMIRDPNKTVGLFNQGNTCWFNSLTQMLFCIPKFRSVLYQCTPLSWHEQPIKNVQVQFELHADLLIRFRRLFVELYFSEESHVVAGEILTVVDRLYTSKGGPSTIGSQQDASEMLTLIMQWLGYSINAAIYAHLHPNFARVIDEENNMVLSHSSEQAPNSDVAGTLPPVYQENVQDLASSSSVKREAESRANSPVKNVPARDSFGGPAAKSPRTSPSDLPQIEEAMDTSEGPDAQIRPKNESVENPRAPEVIEEKAVDPKTIELVEKIKHEYSQIFQATSHMEKFTDDGELVGDVNTNIHCPVCFNLPVSYGNLHDALEASTFEVRADGDKTVNTRSMYESLPAVFFVSLNRFHFGKSGAKLHDKFTFPREIFMDRYIRKNTDRIMPIRAKLTDLRNQLSEARAKLNGLHHYPHGTMNLNVINLIDAFQSVLNATTNSRTSEDPSPFRPPNNYGNSLNFIKDQGKIFPVFEESFPDLHAMNRGLKDALSELKSTEAALLELMARLEQEIQEIYEVEELKKEGYELKAMILHVGEINRGHYWMYKLKRSIDGREEWEKLNDQNATAVDYSQIEKEAFGTGISTDPSAYLLLYVKKDAHWLMEPDTETHQESFEHLPSDLQEYVTEKGEAFRKRLKEYRDRLSALLENPQPTGDETRGTTQFSWYRSEDHMQEDENANIDPNEVLARRLDSYAIPEASPEEMQEMRNVTQGLWTTIVNFDRDSFSSPVDLLDSNLRMTMDKAGSEFIEKNLGYSVKELRGDAENDTDRIYNHFIMTFIRHMEPKDIYSHFSVFVAAQLQRLYIPVIRYLLVRSMAISNLGVLKIRAQGELEGYCANSRDNGKSMETIVLTLSHMYQLGRLIATHCRISMEKIVAFQNGDSIYATAAREKENLENVYCALVAAKHARMCYKFLRIRADFLGKDTIYFVNQAQIDACTVFAVLGAVKIITNLFNSTNDKLDSLATYMTSCEASLNPEMFVNEICCALSQLQLWGQNLDRDAWFSNEIDIVALNQALISKIEVAGSGEKVDRSEQKRTCAHVFHSALTESTSQWVDAISRGPKVIVFDGAEELRLIQDLSEKFCGTSATQGKVDSMLLAIDENIGKLFTSF</sequence>
<dbReference type="GO" id="GO:0004843">
    <property type="term" value="F:cysteine-type deubiquitinase activity"/>
    <property type="evidence" value="ECO:0007669"/>
    <property type="project" value="InterPro"/>
</dbReference>
<evidence type="ECO:0000256" key="2">
    <source>
        <dbReference type="SAM" id="Coils"/>
    </source>
</evidence>
<dbReference type="Pfam" id="PF00443">
    <property type="entry name" value="UCH"/>
    <property type="match status" value="1"/>
</dbReference>
<feature type="region of interest" description="Disordered" evidence="3">
    <location>
        <begin position="318"/>
        <end position="389"/>
    </location>
</feature>
<dbReference type="InterPro" id="IPR028889">
    <property type="entry name" value="USP"/>
</dbReference>
<feature type="domain" description="USP" evidence="4">
    <location>
        <begin position="153"/>
        <end position="737"/>
    </location>
</feature>
<accession>A0A2G5UXD8</accession>
<feature type="coiled-coil region" evidence="2">
    <location>
        <begin position="627"/>
        <end position="658"/>
    </location>
</feature>
<dbReference type="InterPro" id="IPR038765">
    <property type="entry name" value="Papain-like_cys_pep_sf"/>
</dbReference>
<feature type="compositionally biased region" description="Polar residues" evidence="3">
    <location>
        <begin position="120"/>
        <end position="138"/>
    </location>
</feature>